<feature type="compositionally biased region" description="Low complexity" evidence="6">
    <location>
        <begin position="22"/>
        <end position="88"/>
    </location>
</feature>
<dbReference type="InterPro" id="IPR019133">
    <property type="entry name" value="MIC60"/>
</dbReference>
<dbReference type="PATRIC" id="fig|1110502.3.peg.86"/>
<dbReference type="KEGG" id="tmo:TMO_0083"/>
<organism evidence="8 9">
    <name type="scientific">Tistrella mobilis (strain KA081020-065)</name>
    <dbReference type="NCBI Taxonomy" id="1110502"/>
    <lineage>
        <taxon>Bacteria</taxon>
        <taxon>Pseudomonadati</taxon>
        <taxon>Pseudomonadota</taxon>
        <taxon>Alphaproteobacteria</taxon>
        <taxon>Geminicoccales</taxon>
        <taxon>Geminicoccaceae</taxon>
        <taxon>Tistrella</taxon>
    </lineage>
</organism>
<reference evidence="8 9" key="1">
    <citation type="journal article" date="2012" name="J. Am. Chem. Soc.">
        <title>Bacterial biosynthesis and maturation of the didemnin anti-cancer agents.</title>
        <authorList>
            <person name="Xu Y."/>
            <person name="Kersten R.D."/>
            <person name="Nam S.J."/>
            <person name="Lu L."/>
            <person name="Al-Suwailem A.M."/>
            <person name="Zheng H."/>
            <person name="Fenical W."/>
            <person name="Dorrestein P.C."/>
            <person name="Moore B.S."/>
            <person name="Qian P.Y."/>
        </authorList>
    </citation>
    <scope>NUCLEOTIDE SEQUENCE [LARGE SCALE GENOMIC DNA]</scope>
    <source>
        <strain evidence="8 9">KA081020-065</strain>
    </source>
</reference>
<evidence type="ECO:0000256" key="3">
    <source>
        <dbReference type="ARBA" id="ARBA00022989"/>
    </source>
</evidence>
<name>I3TGN4_TISMK</name>
<keyword evidence="2 7" id="KW-0812">Transmembrane</keyword>
<keyword evidence="4 7" id="KW-0472">Membrane</keyword>
<evidence type="ECO:0000313" key="9">
    <source>
        <dbReference type="Proteomes" id="UP000005258"/>
    </source>
</evidence>
<feature type="transmembrane region" description="Helical" evidence="7">
    <location>
        <begin position="139"/>
        <end position="160"/>
    </location>
</feature>
<dbReference type="RefSeq" id="WP_014743602.1">
    <property type="nucleotide sequence ID" value="NC_017956.1"/>
</dbReference>
<dbReference type="AlphaFoldDB" id="I3TGN4"/>
<feature type="compositionally biased region" description="Basic and acidic residues" evidence="6">
    <location>
        <begin position="89"/>
        <end position="105"/>
    </location>
</feature>
<dbReference type="HOGENOM" id="CLU_546209_0_0_5"/>
<dbReference type="eggNOG" id="COG4223">
    <property type="taxonomic scope" value="Bacteria"/>
</dbReference>
<keyword evidence="3 7" id="KW-1133">Transmembrane helix</keyword>
<evidence type="ECO:0000256" key="4">
    <source>
        <dbReference type="ARBA" id="ARBA00023136"/>
    </source>
</evidence>
<dbReference type="SUPFAM" id="SSF57997">
    <property type="entry name" value="Tropomyosin"/>
    <property type="match status" value="1"/>
</dbReference>
<evidence type="ECO:0000256" key="2">
    <source>
        <dbReference type="ARBA" id="ARBA00022692"/>
    </source>
</evidence>
<accession>I3TGN4</accession>
<keyword evidence="9" id="KW-1185">Reference proteome</keyword>
<sequence>MTESRTPPSGKKTGPEAGRPDAATAETEGTAAPKGAASTPAEPTPAARTGADDATSSPAGGADAAGKAGAPKPEPAKAAPSKATPPKADASKADIPKAEPAKPETPKAAPAADDAPPAARIVTPTDQCAQPRDRVGRAALGVSILALVLVVVGGVVVTAAPDRVRTMLGAAPATVEPTLSDRIAALEQRLDQGPPDTAEIERRLGAVESGLGSLEDDRLGERIGALEDAVARLEALTETVSKLEAELSRTNETVARIGPLENRLANVEGAARNLSDRAAIAESRLADTPTADAMRLTALALADAQLSDALDAGRSFEGPLGAIRALGRGDGEITDAVGQLAPHAADGVSTRDELIARFQALVPTILQAAETKPAEGDVVGGVLAELRGLVTVRRTGQEQTTPAAGAPEGDADLTVAAIERRLKAGDLAGAVARAEELPPAAAERAAAWTEAARARLAVEKAAAALGDAVAARFEAGARETAAVPAAGEAGSRNAGEAAQ</sequence>
<dbReference type="EMBL" id="CP003236">
    <property type="protein sequence ID" value="AFK51922.1"/>
    <property type="molecule type" value="Genomic_DNA"/>
</dbReference>
<dbReference type="GO" id="GO:0016020">
    <property type="term" value="C:membrane"/>
    <property type="evidence" value="ECO:0007669"/>
    <property type="project" value="UniProtKB-SubCell"/>
</dbReference>
<proteinExistence type="predicted"/>
<feature type="compositionally biased region" description="Low complexity" evidence="6">
    <location>
        <begin position="106"/>
        <end position="118"/>
    </location>
</feature>
<evidence type="ECO:0000256" key="6">
    <source>
        <dbReference type="SAM" id="MobiDB-lite"/>
    </source>
</evidence>
<comment type="subcellular location">
    <subcellularLocation>
        <location evidence="1">Membrane</location>
    </subcellularLocation>
</comment>
<keyword evidence="5" id="KW-0175">Coiled coil</keyword>
<feature type="coiled-coil region" evidence="5">
    <location>
        <begin position="226"/>
        <end position="284"/>
    </location>
</feature>
<evidence type="ECO:0000256" key="7">
    <source>
        <dbReference type="SAM" id="Phobius"/>
    </source>
</evidence>
<dbReference type="STRING" id="1110502.TMO_0083"/>
<evidence type="ECO:0000256" key="1">
    <source>
        <dbReference type="ARBA" id="ARBA00004370"/>
    </source>
</evidence>
<evidence type="ECO:0000313" key="8">
    <source>
        <dbReference type="EMBL" id="AFK51922.1"/>
    </source>
</evidence>
<gene>
    <name evidence="8" type="ordered locus">TMO_0083</name>
</gene>
<dbReference type="Pfam" id="PF09731">
    <property type="entry name" value="Mitofilin"/>
    <property type="match status" value="1"/>
</dbReference>
<feature type="region of interest" description="Disordered" evidence="6">
    <location>
        <begin position="1"/>
        <end position="118"/>
    </location>
</feature>
<dbReference type="Proteomes" id="UP000005258">
    <property type="component" value="Chromosome"/>
</dbReference>
<evidence type="ECO:0000256" key="5">
    <source>
        <dbReference type="SAM" id="Coils"/>
    </source>
</evidence>
<protein>
    <submittedName>
        <fullName evidence="8">Uncharacterized protein</fullName>
    </submittedName>
</protein>